<dbReference type="InterPro" id="IPR004358">
    <property type="entry name" value="Sig_transdc_His_kin-like_C"/>
</dbReference>
<evidence type="ECO:0000256" key="8">
    <source>
        <dbReference type="ARBA" id="ARBA00022989"/>
    </source>
</evidence>
<dbReference type="InterPro" id="IPR050428">
    <property type="entry name" value="TCS_sensor_his_kinase"/>
</dbReference>
<evidence type="ECO:0000256" key="4">
    <source>
        <dbReference type="ARBA" id="ARBA00022553"/>
    </source>
</evidence>
<dbReference type="Pfam" id="PF00512">
    <property type="entry name" value="HisKA"/>
    <property type="match status" value="1"/>
</dbReference>
<protein>
    <recommendedName>
        <fullName evidence="3">histidine kinase</fullName>
        <ecNumber evidence="3">2.7.13.3</ecNumber>
    </recommendedName>
</protein>
<dbReference type="InterPro" id="IPR003661">
    <property type="entry name" value="HisK_dim/P_dom"/>
</dbReference>
<dbReference type="PROSITE" id="PS50885">
    <property type="entry name" value="HAMP"/>
    <property type="match status" value="1"/>
</dbReference>
<dbReference type="GO" id="GO:0005886">
    <property type="term" value="C:plasma membrane"/>
    <property type="evidence" value="ECO:0007669"/>
    <property type="project" value="TreeGrafter"/>
</dbReference>
<dbReference type="CDD" id="cd00082">
    <property type="entry name" value="HisKA"/>
    <property type="match status" value="1"/>
</dbReference>
<dbReference type="GO" id="GO:0000155">
    <property type="term" value="F:phosphorelay sensor kinase activity"/>
    <property type="evidence" value="ECO:0007669"/>
    <property type="project" value="InterPro"/>
</dbReference>
<dbReference type="InterPro" id="IPR003660">
    <property type="entry name" value="HAMP_dom"/>
</dbReference>
<dbReference type="InterPro" id="IPR005467">
    <property type="entry name" value="His_kinase_dom"/>
</dbReference>
<dbReference type="EMBL" id="CP024608">
    <property type="protein sequence ID" value="ATQ75675.1"/>
    <property type="molecule type" value="Genomic_DNA"/>
</dbReference>
<evidence type="ECO:0000313" key="15">
    <source>
        <dbReference type="Proteomes" id="UP000229897"/>
    </source>
</evidence>
<evidence type="ECO:0000256" key="5">
    <source>
        <dbReference type="ARBA" id="ARBA00022679"/>
    </source>
</evidence>
<feature type="transmembrane region" description="Helical" evidence="11">
    <location>
        <begin position="161"/>
        <end position="180"/>
    </location>
</feature>
<feature type="domain" description="Histidine kinase" evidence="12">
    <location>
        <begin position="241"/>
        <end position="453"/>
    </location>
</feature>
<evidence type="ECO:0000256" key="7">
    <source>
        <dbReference type="ARBA" id="ARBA00022777"/>
    </source>
</evidence>
<feature type="domain" description="HAMP" evidence="13">
    <location>
        <begin position="181"/>
        <end position="233"/>
    </location>
</feature>
<dbReference type="PANTHER" id="PTHR45436:SF15">
    <property type="entry name" value="SENSOR HISTIDINE KINASE CUSS"/>
    <property type="match status" value="1"/>
</dbReference>
<evidence type="ECO:0000256" key="10">
    <source>
        <dbReference type="ARBA" id="ARBA00023136"/>
    </source>
</evidence>
<accession>A0A2D2DL41</accession>
<evidence type="ECO:0000313" key="14">
    <source>
        <dbReference type="EMBL" id="ATQ75675.1"/>
    </source>
</evidence>
<dbReference type="PANTHER" id="PTHR45436">
    <property type="entry name" value="SENSOR HISTIDINE KINASE YKOH"/>
    <property type="match status" value="1"/>
</dbReference>
<dbReference type="SUPFAM" id="SSF47384">
    <property type="entry name" value="Homodimeric domain of signal transducing histidine kinase"/>
    <property type="match status" value="1"/>
</dbReference>
<dbReference type="Proteomes" id="UP000229897">
    <property type="component" value="Chromosome"/>
</dbReference>
<keyword evidence="15" id="KW-1185">Reference proteome</keyword>
<evidence type="ECO:0000256" key="2">
    <source>
        <dbReference type="ARBA" id="ARBA00004141"/>
    </source>
</evidence>
<evidence type="ECO:0000259" key="13">
    <source>
        <dbReference type="PROSITE" id="PS50885"/>
    </source>
</evidence>
<proteinExistence type="predicted"/>
<keyword evidence="8 11" id="KW-1133">Transmembrane helix</keyword>
<dbReference type="PROSITE" id="PS50109">
    <property type="entry name" value="HIS_KIN"/>
    <property type="match status" value="1"/>
</dbReference>
<dbReference type="InterPro" id="IPR003594">
    <property type="entry name" value="HATPase_dom"/>
</dbReference>
<keyword evidence="4" id="KW-0597">Phosphoprotein</keyword>
<keyword evidence="10 11" id="KW-0472">Membrane</keyword>
<dbReference type="CDD" id="cd00075">
    <property type="entry name" value="HATPase"/>
    <property type="match status" value="1"/>
</dbReference>
<sequence length="457" mass="50687">MRPWRRPTLVRRVMAALGMAFLLVWCMLLGYEYIQFQQDADQNSGVQKVGTALYAALARLERPDQVQTAVATTAIWLNQVRHDANKLPDDLVFELRDRKGHLVYSSNTAVSRPLAALVPAAGQAGAAAYWIYQRDAADWSLRIAEPKPRRSATLGGLGRGLIPYLLISLPCVVLPLWLAVHQGLRPLRLLAERIAARQRDDLSPIGMDPKYRELRPLVAAFEELLARLRSKAQRERAFIQDAAHELRTPMAVISTQAHVIARAANPAERQRAQDNLNLAIARASHLTRQLLELATLDDMEPGKCETVDAADVVRQLLAQQMPNVLARRMDLSLDAPDTLNWSVEVAAFQSIVTNLLDNSLRYVPVGGCVLVRLRNEDTALILSFSDDGPGIPEDQREHIFERFYRGRGHDTPGSGLGLAIVRQAAARAGGSVRMIPGLRGMGCGFEVRLRSFRQAVT</sequence>
<dbReference type="SMART" id="SM00387">
    <property type="entry name" value="HATPase_c"/>
    <property type="match status" value="1"/>
</dbReference>
<keyword evidence="9" id="KW-0902">Two-component regulatory system</keyword>
<dbReference type="EC" id="2.7.13.3" evidence="3"/>
<gene>
    <name evidence="14" type="ORF">CR152_14920</name>
</gene>
<dbReference type="Gene3D" id="3.30.565.10">
    <property type="entry name" value="Histidine kinase-like ATPase, C-terminal domain"/>
    <property type="match status" value="1"/>
</dbReference>
<evidence type="ECO:0000259" key="12">
    <source>
        <dbReference type="PROSITE" id="PS50109"/>
    </source>
</evidence>
<comment type="subcellular location">
    <subcellularLocation>
        <location evidence="2">Membrane</location>
        <topology evidence="2">Multi-pass membrane protein</topology>
    </subcellularLocation>
</comment>
<keyword evidence="6 11" id="KW-0812">Transmembrane</keyword>
<keyword evidence="7 14" id="KW-0418">Kinase</keyword>
<dbReference type="KEGG" id="mass:CR152_14920"/>
<dbReference type="SMART" id="SM00388">
    <property type="entry name" value="HisKA"/>
    <property type="match status" value="1"/>
</dbReference>
<dbReference type="SUPFAM" id="SSF55874">
    <property type="entry name" value="ATPase domain of HSP90 chaperone/DNA topoisomerase II/histidine kinase"/>
    <property type="match status" value="1"/>
</dbReference>
<evidence type="ECO:0000256" key="6">
    <source>
        <dbReference type="ARBA" id="ARBA00022692"/>
    </source>
</evidence>
<dbReference type="InterPro" id="IPR036890">
    <property type="entry name" value="HATPase_C_sf"/>
</dbReference>
<evidence type="ECO:0000256" key="11">
    <source>
        <dbReference type="SAM" id="Phobius"/>
    </source>
</evidence>
<evidence type="ECO:0000256" key="9">
    <source>
        <dbReference type="ARBA" id="ARBA00023012"/>
    </source>
</evidence>
<name>A0A2D2DL41_9BURK</name>
<dbReference type="InterPro" id="IPR036097">
    <property type="entry name" value="HisK_dim/P_sf"/>
</dbReference>
<dbReference type="AlphaFoldDB" id="A0A2D2DL41"/>
<dbReference type="OrthoDB" id="8583694at2"/>
<comment type="catalytic activity">
    <reaction evidence="1">
        <text>ATP + protein L-histidine = ADP + protein N-phospho-L-histidine.</text>
        <dbReference type="EC" id="2.7.13.3"/>
    </reaction>
</comment>
<evidence type="ECO:0000256" key="1">
    <source>
        <dbReference type="ARBA" id="ARBA00000085"/>
    </source>
</evidence>
<organism evidence="14 15">
    <name type="scientific">Massilia violaceinigra</name>
    <dbReference type="NCBI Taxonomy" id="2045208"/>
    <lineage>
        <taxon>Bacteria</taxon>
        <taxon>Pseudomonadati</taxon>
        <taxon>Pseudomonadota</taxon>
        <taxon>Betaproteobacteria</taxon>
        <taxon>Burkholderiales</taxon>
        <taxon>Oxalobacteraceae</taxon>
        <taxon>Telluria group</taxon>
        <taxon>Massilia</taxon>
    </lineage>
</organism>
<evidence type="ECO:0000256" key="3">
    <source>
        <dbReference type="ARBA" id="ARBA00012438"/>
    </source>
</evidence>
<dbReference type="Gene3D" id="1.10.287.130">
    <property type="match status" value="1"/>
</dbReference>
<reference evidence="14" key="1">
    <citation type="submission" date="2017-10" db="EMBL/GenBank/DDBJ databases">
        <title>Massilia psychrophilum sp. nov., a novel purple-pigmented bacterium isolated from Tianshan glacier, Xinjiang Municipality, China.</title>
        <authorList>
            <person name="Wang H."/>
        </authorList>
    </citation>
    <scope>NUCLEOTIDE SEQUENCE [LARGE SCALE GENOMIC DNA]</scope>
    <source>
        <strain evidence="14">B2</strain>
    </source>
</reference>
<keyword evidence="5" id="KW-0808">Transferase</keyword>
<dbReference type="PRINTS" id="PR00344">
    <property type="entry name" value="BCTRLSENSOR"/>
</dbReference>
<dbReference type="Pfam" id="PF02518">
    <property type="entry name" value="HATPase_c"/>
    <property type="match status" value="1"/>
</dbReference>